<name>A0A1T5LKW6_9FIRM</name>
<dbReference type="InterPro" id="IPR036388">
    <property type="entry name" value="WH-like_DNA-bd_sf"/>
</dbReference>
<dbReference type="GO" id="GO:0003700">
    <property type="term" value="F:DNA-binding transcription factor activity"/>
    <property type="evidence" value="ECO:0007669"/>
    <property type="project" value="InterPro"/>
</dbReference>
<protein>
    <submittedName>
        <fullName evidence="5">GntR family transcriptional regulator, frlABCD operon transcriptional regulator</fullName>
    </submittedName>
</protein>
<evidence type="ECO:0000256" key="3">
    <source>
        <dbReference type="ARBA" id="ARBA00023163"/>
    </source>
</evidence>
<evidence type="ECO:0000259" key="4">
    <source>
        <dbReference type="PROSITE" id="PS50949"/>
    </source>
</evidence>
<feature type="domain" description="HTH gntR-type" evidence="4">
    <location>
        <begin position="8"/>
        <end position="76"/>
    </location>
</feature>
<keyword evidence="1" id="KW-0805">Transcription regulation</keyword>
<dbReference type="SUPFAM" id="SSF46785">
    <property type="entry name" value="Winged helix' DNA-binding domain"/>
    <property type="match status" value="1"/>
</dbReference>
<dbReference type="OrthoDB" id="46236at2"/>
<dbReference type="EMBL" id="FUZT01000007">
    <property type="protein sequence ID" value="SKC76239.1"/>
    <property type="molecule type" value="Genomic_DNA"/>
</dbReference>
<dbReference type="FunFam" id="1.10.10.10:FF:000079">
    <property type="entry name" value="GntR family transcriptional regulator"/>
    <property type="match status" value="1"/>
</dbReference>
<dbReference type="PRINTS" id="PR00035">
    <property type="entry name" value="HTHGNTR"/>
</dbReference>
<dbReference type="InterPro" id="IPR050679">
    <property type="entry name" value="Bact_HTH_transcr_reg"/>
</dbReference>
<dbReference type="InterPro" id="IPR028978">
    <property type="entry name" value="Chorismate_lyase_/UTRA_dom_sf"/>
</dbReference>
<dbReference type="CDD" id="cd07377">
    <property type="entry name" value="WHTH_GntR"/>
    <property type="match status" value="1"/>
</dbReference>
<dbReference type="PANTHER" id="PTHR44846:SF1">
    <property type="entry name" value="MANNOSYL-D-GLYCERATE TRANSPORT_METABOLISM SYSTEM REPRESSOR MNGR-RELATED"/>
    <property type="match status" value="1"/>
</dbReference>
<sequence length="242" mass="27806">MLESSSSIALYEQLKIIIKNNIINKVYKAGDKLPNETELGKIYGISRITVRRALKELAKEGLLEIKQGKGTFVKDSKLNLKIMDLRGFRDALSDAEHSVSTKILEKKIIKANDEITKDFKSPSGFRVLKLKRLIMDNNEPWGIDISYFPIDIYPNIYEKIIDNVSTFNIIKKEYGIVMCKAYKEFSVVIAGKEYSKLLNCSPTEPLFSVRKIIYDSQKKPIHLSQYYTLSSRVKYVISVENY</sequence>
<dbReference type="PROSITE" id="PS50949">
    <property type="entry name" value="HTH_GNTR"/>
    <property type="match status" value="1"/>
</dbReference>
<accession>A0A1T5LKW6</accession>
<dbReference type="SMART" id="SM00345">
    <property type="entry name" value="HTH_GNTR"/>
    <property type="match status" value="1"/>
</dbReference>
<evidence type="ECO:0000256" key="1">
    <source>
        <dbReference type="ARBA" id="ARBA00023015"/>
    </source>
</evidence>
<organism evidence="5 6">
    <name type="scientific">Maledivibacter halophilus</name>
    <dbReference type="NCBI Taxonomy" id="36842"/>
    <lineage>
        <taxon>Bacteria</taxon>
        <taxon>Bacillati</taxon>
        <taxon>Bacillota</taxon>
        <taxon>Clostridia</taxon>
        <taxon>Peptostreptococcales</taxon>
        <taxon>Caminicellaceae</taxon>
        <taxon>Maledivibacter</taxon>
    </lineage>
</organism>
<evidence type="ECO:0000313" key="6">
    <source>
        <dbReference type="Proteomes" id="UP000190285"/>
    </source>
</evidence>
<dbReference type="GO" id="GO:0045892">
    <property type="term" value="P:negative regulation of DNA-templated transcription"/>
    <property type="evidence" value="ECO:0007669"/>
    <property type="project" value="TreeGrafter"/>
</dbReference>
<evidence type="ECO:0000313" key="5">
    <source>
        <dbReference type="EMBL" id="SKC76239.1"/>
    </source>
</evidence>
<keyword evidence="6" id="KW-1185">Reference proteome</keyword>
<dbReference type="Gene3D" id="1.10.10.10">
    <property type="entry name" value="Winged helix-like DNA-binding domain superfamily/Winged helix DNA-binding domain"/>
    <property type="match status" value="1"/>
</dbReference>
<dbReference type="SUPFAM" id="SSF64288">
    <property type="entry name" value="Chorismate lyase-like"/>
    <property type="match status" value="1"/>
</dbReference>
<dbReference type="Gene3D" id="3.40.1410.10">
    <property type="entry name" value="Chorismate lyase-like"/>
    <property type="match status" value="1"/>
</dbReference>
<dbReference type="RefSeq" id="WP_079492623.1">
    <property type="nucleotide sequence ID" value="NZ_FUZT01000007.1"/>
</dbReference>
<dbReference type="PANTHER" id="PTHR44846">
    <property type="entry name" value="MANNOSYL-D-GLYCERATE TRANSPORT/METABOLISM SYSTEM REPRESSOR MNGR-RELATED"/>
    <property type="match status" value="1"/>
</dbReference>
<dbReference type="Pfam" id="PF00392">
    <property type="entry name" value="GntR"/>
    <property type="match status" value="1"/>
</dbReference>
<proteinExistence type="predicted"/>
<reference evidence="5 6" key="1">
    <citation type="submission" date="2017-02" db="EMBL/GenBank/DDBJ databases">
        <authorList>
            <person name="Peterson S.W."/>
        </authorList>
    </citation>
    <scope>NUCLEOTIDE SEQUENCE [LARGE SCALE GENOMIC DNA]</scope>
    <source>
        <strain evidence="5 6">M1</strain>
    </source>
</reference>
<keyword evidence="2" id="KW-0238">DNA-binding</keyword>
<dbReference type="Pfam" id="PF07702">
    <property type="entry name" value="UTRA"/>
    <property type="match status" value="1"/>
</dbReference>
<dbReference type="STRING" id="36842.SAMN02194393_02959"/>
<keyword evidence="3" id="KW-0804">Transcription</keyword>
<gene>
    <name evidence="5" type="ORF">SAMN02194393_02959</name>
</gene>
<dbReference type="GO" id="GO:0003677">
    <property type="term" value="F:DNA binding"/>
    <property type="evidence" value="ECO:0007669"/>
    <property type="project" value="UniProtKB-KW"/>
</dbReference>
<dbReference type="InterPro" id="IPR000524">
    <property type="entry name" value="Tscrpt_reg_HTH_GntR"/>
</dbReference>
<dbReference type="AlphaFoldDB" id="A0A1T5LKW6"/>
<dbReference type="InterPro" id="IPR011663">
    <property type="entry name" value="UTRA"/>
</dbReference>
<dbReference type="Proteomes" id="UP000190285">
    <property type="component" value="Unassembled WGS sequence"/>
</dbReference>
<dbReference type="InterPro" id="IPR036390">
    <property type="entry name" value="WH_DNA-bd_sf"/>
</dbReference>
<dbReference type="SMART" id="SM00866">
    <property type="entry name" value="UTRA"/>
    <property type="match status" value="1"/>
</dbReference>
<evidence type="ECO:0000256" key="2">
    <source>
        <dbReference type="ARBA" id="ARBA00023125"/>
    </source>
</evidence>